<dbReference type="GO" id="GO:0003677">
    <property type="term" value="F:DNA binding"/>
    <property type="evidence" value="ECO:0007669"/>
    <property type="project" value="InterPro"/>
</dbReference>
<evidence type="ECO:0000313" key="7">
    <source>
        <dbReference type="Proteomes" id="UP000190888"/>
    </source>
</evidence>
<evidence type="ECO:0000256" key="3">
    <source>
        <dbReference type="ARBA" id="ARBA00022801"/>
    </source>
</evidence>
<dbReference type="SUPFAM" id="SSF50486">
    <property type="entry name" value="FMT C-terminal domain-like"/>
    <property type="match status" value="1"/>
</dbReference>
<dbReference type="PANTHER" id="PTHR10429">
    <property type="entry name" value="DNA-3-METHYLADENINE GLYCOSYLASE"/>
    <property type="match status" value="1"/>
</dbReference>
<evidence type="ECO:0000256" key="5">
    <source>
        <dbReference type="HAMAP-Rule" id="MF_00527"/>
    </source>
</evidence>
<protein>
    <recommendedName>
        <fullName evidence="5">Putative 3-methyladenine DNA glycosylase</fullName>
        <ecNumber evidence="5">3.2.2.-</ecNumber>
    </recommendedName>
</protein>
<dbReference type="CDD" id="cd00540">
    <property type="entry name" value="AAG"/>
    <property type="match status" value="1"/>
</dbReference>
<dbReference type="InterPro" id="IPR011034">
    <property type="entry name" value="Formyl_transferase-like_C_sf"/>
</dbReference>
<keyword evidence="3 5" id="KW-0378">Hydrolase</keyword>
<keyword evidence="2 5" id="KW-0227">DNA damage</keyword>
<dbReference type="GO" id="GO:0006284">
    <property type="term" value="P:base-excision repair"/>
    <property type="evidence" value="ECO:0007669"/>
    <property type="project" value="InterPro"/>
</dbReference>
<dbReference type="EMBL" id="FUWH01000004">
    <property type="protein sequence ID" value="SJZ77414.1"/>
    <property type="molecule type" value="Genomic_DNA"/>
</dbReference>
<name>A0A1T4NDW5_9BACT</name>
<dbReference type="NCBIfam" id="TIGR00567">
    <property type="entry name" value="3mg"/>
    <property type="match status" value="1"/>
</dbReference>
<reference evidence="6 7" key="1">
    <citation type="submission" date="2017-02" db="EMBL/GenBank/DDBJ databases">
        <authorList>
            <person name="Peterson S.W."/>
        </authorList>
    </citation>
    <scope>NUCLEOTIDE SEQUENCE [LARGE SCALE GENOMIC DNA]</scope>
    <source>
        <strain evidence="6 7">DSM 22335</strain>
    </source>
</reference>
<keyword evidence="4 5" id="KW-0234">DNA repair</keyword>
<sequence>MKPITLYHSAKLPAAFYRRKDVVKIARELIGKVLVTTFDDTVTAGRIVETEAYNGIVDKASHAWNGRRTDRTSVMYEAGGLSYVYLCYGIHHLFNVVTNTEDIPHAVLVRALEPLTGIEQMLARTGKKKPDHSLTRGPGNVAKAMGLNRIHTGLSLLDNTVFIAQDAFRIKPADIGVSPRIGVDYAAEDALLPYRFFVKGNPYVSGKVIS</sequence>
<gene>
    <name evidence="6" type="ORF">SAMN04488132_104212</name>
</gene>
<dbReference type="HAMAP" id="MF_00527">
    <property type="entry name" value="3MGH"/>
    <property type="match status" value="1"/>
</dbReference>
<dbReference type="InterPro" id="IPR036995">
    <property type="entry name" value="MPG_sf"/>
</dbReference>
<dbReference type="FunFam" id="3.10.300.10:FF:000001">
    <property type="entry name" value="Putative 3-methyladenine DNA glycosylase"/>
    <property type="match status" value="1"/>
</dbReference>
<dbReference type="InterPro" id="IPR003180">
    <property type="entry name" value="MPG"/>
</dbReference>
<evidence type="ECO:0000256" key="2">
    <source>
        <dbReference type="ARBA" id="ARBA00022763"/>
    </source>
</evidence>
<dbReference type="Gene3D" id="3.10.300.10">
    <property type="entry name" value="Methylpurine-DNA glycosylase (MPG)"/>
    <property type="match status" value="1"/>
</dbReference>
<dbReference type="Pfam" id="PF02245">
    <property type="entry name" value="Pur_DNA_glyco"/>
    <property type="match status" value="1"/>
</dbReference>
<organism evidence="6 7">
    <name type="scientific">Sediminibacterium ginsengisoli</name>
    <dbReference type="NCBI Taxonomy" id="413434"/>
    <lineage>
        <taxon>Bacteria</taxon>
        <taxon>Pseudomonadati</taxon>
        <taxon>Bacteroidota</taxon>
        <taxon>Chitinophagia</taxon>
        <taxon>Chitinophagales</taxon>
        <taxon>Chitinophagaceae</taxon>
        <taxon>Sediminibacterium</taxon>
    </lineage>
</organism>
<dbReference type="RefSeq" id="WP_078831322.1">
    <property type="nucleotide sequence ID" value="NZ_FUWH01000004.1"/>
</dbReference>
<dbReference type="OrthoDB" id="9794313at2"/>
<dbReference type="EC" id="3.2.2.-" evidence="5"/>
<evidence type="ECO:0000256" key="4">
    <source>
        <dbReference type="ARBA" id="ARBA00023204"/>
    </source>
</evidence>
<dbReference type="Proteomes" id="UP000190888">
    <property type="component" value="Unassembled WGS sequence"/>
</dbReference>
<keyword evidence="7" id="KW-1185">Reference proteome</keyword>
<comment type="similarity">
    <text evidence="1 5">Belongs to the DNA glycosylase MPG family.</text>
</comment>
<dbReference type="AlphaFoldDB" id="A0A1T4NDW5"/>
<accession>A0A1T4NDW5</accession>
<evidence type="ECO:0000313" key="6">
    <source>
        <dbReference type="EMBL" id="SJZ77414.1"/>
    </source>
</evidence>
<evidence type="ECO:0000256" key="1">
    <source>
        <dbReference type="ARBA" id="ARBA00009232"/>
    </source>
</evidence>
<dbReference type="PANTHER" id="PTHR10429:SF0">
    <property type="entry name" value="DNA-3-METHYLADENINE GLYCOSYLASE"/>
    <property type="match status" value="1"/>
</dbReference>
<proteinExistence type="inferred from homology"/>
<dbReference type="STRING" id="413434.SAMN04488132_104212"/>
<dbReference type="GO" id="GO:0003905">
    <property type="term" value="F:alkylbase DNA N-glycosylase activity"/>
    <property type="evidence" value="ECO:0007669"/>
    <property type="project" value="InterPro"/>
</dbReference>